<comment type="catalytic activity">
    <reaction evidence="1">
        <text>ATP + protein L-histidine = ADP + protein N-phospho-L-histidine.</text>
        <dbReference type="EC" id="2.7.13.3"/>
    </reaction>
</comment>
<keyword evidence="7" id="KW-0067">ATP-binding</keyword>
<keyword evidence="8" id="KW-1133">Transmembrane helix</keyword>
<protein>
    <recommendedName>
        <fullName evidence="2">histidine kinase</fullName>
        <ecNumber evidence="2">2.7.13.3</ecNumber>
    </recommendedName>
</protein>
<keyword evidence="4" id="KW-0808">Transferase</keyword>
<dbReference type="PANTHER" id="PTHR41523:SF8">
    <property type="entry name" value="ETHYLENE RESPONSE SENSOR PROTEIN"/>
    <property type="match status" value="1"/>
</dbReference>
<feature type="domain" description="Signal transduction histidine kinase subgroup 2 dimerisation and phosphoacceptor" evidence="9">
    <location>
        <begin position="372"/>
        <end position="445"/>
    </location>
</feature>
<name>A0ABS3JDW7_9BACT</name>
<organism evidence="10 11">
    <name type="scientific">Fibrella forsythiae</name>
    <dbReference type="NCBI Taxonomy" id="2817061"/>
    <lineage>
        <taxon>Bacteria</taxon>
        <taxon>Pseudomonadati</taxon>
        <taxon>Bacteroidota</taxon>
        <taxon>Cytophagia</taxon>
        <taxon>Cytophagales</taxon>
        <taxon>Spirosomataceae</taxon>
        <taxon>Fibrella</taxon>
    </lineage>
</organism>
<evidence type="ECO:0000256" key="4">
    <source>
        <dbReference type="ARBA" id="ARBA00022679"/>
    </source>
</evidence>
<dbReference type="Proteomes" id="UP000664628">
    <property type="component" value="Unassembled WGS sequence"/>
</dbReference>
<accession>A0ABS3JDW7</accession>
<evidence type="ECO:0000256" key="2">
    <source>
        <dbReference type="ARBA" id="ARBA00012438"/>
    </source>
</evidence>
<evidence type="ECO:0000313" key="11">
    <source>
        <dbReference type="Proteomes" id="UP000664628"/>
    </source>
</evidence>
<dbReference type="PROSITE" id="PS51257">
    <property type="entry name" value="PROKAR_LIPOPROTEIN"/>
    <property type="match status" value="1"/>
</dbReference>
<feature type="transmembrane region" description="Helical" evidence="8">
    <location>
        <begin position="320"/>
        <end position="339"/>
    </location>
</feature>
<dbReference type="InterPro" id="IPR011495">
    <property type="entry name" value="Sig_transdc_His_kin_sub2_dim/P"/>
</dbReference>
<dbReference type="SUPFAM" id="SSF55874">
    <property type="entry name" value="ATPase domain of HSP90 chaperone/DNA topoisomerase II/histidine kinase"/>
    <property type="match status" value="1"/>
</dbReference>
<comment type="caution">
    <text evidence="10">The sequence shown here is derived from an EMBL/GenBank/DDBJ whole genome shotgun (WGS) entry which is preliminary data.</text>
</comment>
<dbReference type="Gene3D" id="3.30.565.10">
    <property type="entry name" value="Histidine kinase-like ATPase, C-terminal domain"/>
    <property type="match status" value="1"/>
</dbReference>
<keyword evidence="3" id="KW-0597">Phosphoprotein</keyword>
<keyword evidence="8" id="KW-0812">Transmembrane</keyword>
<reference evidence="10 11" key="1">
    <citation type="submission" date="2021-03" db="EMBL/GenBank/DDBJ databases">
        <title>Fibrella sp. HMF5405 genome sequencing and assembly.</title>
        <authorList>
            <person name="Kang H."/>
            <person name="Kim H."/>
            <person name="Bae S."/>
            <person name="Joh K."/>
        </authorList>
    </citation>
    <scope>NUCLEOTIDE SEQUENCE [LARGE SCALE GENOMIC DNA]</scope>
    <source>
        <strain evidence="10 11">HMF5405</strain>
    </source>
</reference>
<dbReference type="InterPro" id="IPR036890">
    <property type="entry name" value="HATPase_C_sf"/>
</dbReference>
<evidence type="ECO:0000256" key="8">
    <source>
        <dbReference type="SAM" id="Phobius"/>
    </source>
</evidence>
<gene>
    <name evidence="10" type="ORF">J2I46_06310</name>
</gene>
<dbReference type="EMBL" id="JAFMYW010000002">
    <property type="protein sequence ID" value="MBO0948188.1"/>
    <property type="molecule type" value="Genomic_DNA"/>
</dbReference>
<evidence type="ECO:0000259" key="9">
    <source>
        <dbReference type="Pfam" id="PF07568"/>
    </source>
</evidence>
<sequence length="556" mass="64220">MTNYRWIAGLFLLGSLLSCQSQPKSGQTRQTLYRADSLLQVRIIRAGDSVYAIKQGYASFSASIPYVDSAQLIANRWGDRLMQARAVSARARVYDAWNKDPQQTIHYFQQSVALYKPLTEKRYQYFYYKQLLAHAYDKVRDSTRATAVLTDILNELKHEDTAHLHSFNFIPEMALIATEVRAYSLAEQILSQLTRRTWIRNDPDTYNYTDHYYLTRSRIDVFGQKRLNSPYVDSLEQVFNRSKNLMDSLYYGANLASLTGAQGRYEDAYRYSQIERQLDKRLNQNESVSQMQRALVNSEVAREKNKLVYEAVLKRNRERLLWILAGLLTVISGLSGYLYHRNQAYRVQSIALGAANRQLDDRIEQVHLLNKEIQHRVKNNLHMIYSLLQMQERKSRQPEVVAQLRQARLRVEAIAALNSQLSQEDAPLDLNRYIATMVETVVHCYEKPVVTQLDVDLVALDRIQYLPLALILTEWITNSMKYALPVDNVLHIRISLYRQVSGTCIEYTDTGGKTANVPQPNLGMDIVRLLCRQLNGTLTYPTQSPYHYRLLLPGIA</sequence>
<evidence type="ECO:0000256" key="7">
    <source>
        <dbReference type="ARBA" id="ARBA00022840"/>
    </source>
</evidence>
<dbReference type="EC" id="2.7.13.3" evidence="2"/>
<dbReference type="RefSeq" id="WP_207328154.1">
    <property type="nucleotide sequence ID" value="NZ_JAFMYW010000002.1"/>
</dbReference>
<dbReference type="PANTHER" id="PTHR41523">
    <property type="entry name" value="TWO-COMPONENT SYSTEM SENSOR PROTEIN"/>
    <property type="match status" value="1"/>
</dbReference>
<evidence type="ECO:0000256" key="5">
    <source>
        <dbReference type="ARBA" id="ARBA00022741"/>
    </source>
</evidence>
<proteinExistence type="predicted"/>
<keyword evidence="5" id="KW-0547">Nucleotide-binding</keyword>
<keyword evidence="6" id="KW-0418">Kinase</keyword>
<keyword evidence="11" id="KW-1185">Reference proteome</keyword>
<evidence type="ECO:0000313" key="10">
    <source>
        <dbReference type="EMBL" id="MBO0948188.1"/>
    </source>
</evidence>
<dbReference type="Pfam" id="PF07568">
    <property type="entry name" value="HisKA_2"/>
    <property type="match status" value="1"/>
</dbReference>
<evidence type="ECO:0000256" key="1">
    <source>
        <dbReference type="ARBA" id="ARBA00000085"/>
    </source>
</evidence>
<evidence type="ECO:0000256" key="6">
    <source>
        <dbReference type="ARBA" id="ARBA00022777"/>
    </source>
</evidence>
<keyword evidence="8" id="KW-0472">Membrane</keyword>
<evidence type="ECO:0000256" key="3">
    <source>
        <dbReference type="ARBA" id="ARBA00022553"/>
    </source>
</evidence>